<evidence type="ECO:0000313" key="2">
    <source>
        <dbReference type="Proteomes" id="UP000244005"/>
    </source>
</evidence>
<protein>
    <submittedName>
        <fullName evidence="1">Uncharacterized protein</fullName>
    </submittedName>
</protein>
<dbReference type="AlphaFoldDB" id="A0A2R6WEJ1"/>
<dbReference type="EMBL" id="KZ772773">
    <property type="protein sequence ID" value="PTQ32268.1"/>
    <property type="molecule type" value="Genomic_DNA"/>
</dbReference>
<dbReference type="Proteomes" id="UP000244005">
    <property type="component" value="Unassembled WGS sequence"/>
</dbReference>
<keyword evidence="2" id="KW-1185">Reference proteome</keyword>
<organism evidence="1 2">
    <name type="scientific">Marchantia polymorpha</name>
    <name type="common">Common liverwort</name>
    <name type="synonym">Marchantia aquatica</name>
    <dbReference type="NCBI Taxonomy" id="3197"/>
    <lineage>
        <taxon>Eukaryota</taxon>
        <taxon>Viridiplantae</taxon>
        <taxon>Streptophyta</taxon>
        <taxon>Embryophyta</taxon>
        <taxon>Marchantiophyta</taxon>
        <taxon>Marchantiopsida</taxon>
        <taxon>Marchantiidae</taxon>
        <taxon>Marchantiales</taxon>
        <taxon>Marchantiaceae</taxon>
        <taxon>Marchantia</taxon>
    </lineage>
</organism>
<sequence>MMTHMCCLSTDKYGTGIFFCLVLIQVETRTIYSRFSRFAPEVNVLQLPSTISLHLVIAIEHRDTVEYQSRIFSYVSIALPRGVTLVVRYRHLNLLPQHMALNLETHAKLGGVVYTIARSVPVRRVYPKSLRPGRLPPHPQRFFSSSSYPTNEAVMNVMPVRRSTTRRASVVEMSEMRDEMRFEERVPEKYQFFAH</sequence>
<proteinExistence type="predicted"/>
<gene>
    <name evidence="1" type="ORF">MARPO_0101s0056</name>
</gene>
<name>A0A2R6WEJ1_MARPO</name>
<evidence type="ECO:0000313" key="1">
    <source>
        <dbReference type="EMBL" id="PTQ32268.1"/>
    </source>
</evidence>
<accession>A0A2R6WEJ1</accession>
<reference evidence="2" key="1">
    <citation type="journal article" date="2017" name="Cell">
        <title>Insights into land plant evolution garnered from the Marchantia polymorpha genome.</title>
        <authorList>
            <person name="Bowman J.L."/>
            <person name="Kohchi T."/>
            <person name="Yamato K.T."/>
            <person name="Jenkins J."/>
            <person name="Shu S."/>
            <person name="Ishizaki K."/>
            <person name="Yamaoka S."/>
            <person name="Nishihama R."/>
            <person name="Nakamura Y."/>
            <person name="Berger F."/>
            <person name="Adam C."/>
            <person name="Aki S.S."/>
            <person name="Althoff F."/>
            <person name="Araki T."/>
            <person name="Arteaga-Vazquez M.A."/>
            <person name="Balasubrmanian S."/>
            <person name="Barry K."/>
            <person name="Bauer D."/>
            <person name="Boehm C.R."/>
            <person name="Briginshaw L."/>
            <person name="Caballero-Perez J."/>
            <person name="Catarino B."/>
            <person name="Chen F."/>
            <person name="Chiyoda S."/>
            <person name="Chovatia M."/>
            <person name="Davies K.M."/>
            <person name="Delmans M."/>
            <person name="Demura T."/>
            <person name="Dierschke T."/>
            <person name="Dolan L."/>
            <person name="Dorantes-Acosta A.E."/>
            <person name="Eklund D.M."/>
            <person name="Florent S.N."/>
            <person name="Flores-Sandoval E."/>
            <person name="Fujiyama A."/>
            <person name="Fukuzawa H."/>
            <person name="Galik B."/>
            <person name="Grimanelli D."/>
            <person name="Grimwood J."/>
            <person name="Grossniklaus U."/>
            <person name="Hamada T."/>
            <person name="Haseloff J."/>
            <person name="Hetherington A.J."/>
            <person name="Higo A."/>
            <person name="Hirakawa Y."/>
            <person name="Hundley H.N."/>
            <person name="Ikeda Y."/>
            <person name="Inoue K."/>
            <person name="Inoue S.I."/>
            <person name="Ishida S."/>
            <person name="Jia Q."/>
            <person name="Kakita M."/>
            <person name="Kanazawa T."/>
            <person name="Kawai Y."/>
            <person name="Kawashima T."/>
            <person name="Kennedy M."/>
            <person name="Kinose K."/>
            <person name="Kinoshita T."/>
            <person name="Kohara Y."/>
            <person name="Koide E."/>
            <person name="Komatsu K."/>
            <person name="Kopischke S."/>
            <person name="Kubo M."/>
            <person name="Kyozuka J."/>
            <person name="Lagercrantz U."/>
            <person name="Lin S.S."/>
            <person name="Lindquist E."/>
            <person name="Lipzen A.M."/>
            <person name="Lu C.W."/>
            <person name="De Luna E."/>
            <person name="Martienssen R.A."/>
            <person name="Minamino N."/>
            <person name="Mizutani M."/>
            <person name="Mizutani M."/>
            <person name="Mochizuki N."/>
            <person name="Monte I."/>
            <person name="Mosher R."/>
            <person name="Nagasaki H."/>
            <person name="Nakagami H."/>
            <person name="Naramoto S."/>
            <person name="Nishitani K."/>
            <person name="Ohtani M."/>
            <person name="Okamoto T."/>
            <person name="Okumura M."/>
            <person name="Phillips J."/>
            <person name="Pollak B."/>
            <person name="Reinders A."/>
            <person name="Rovekamp M."/>
            <person name="Sano R."/>
            <person name="Sawa S."/>
            <person name="Schmid M.W."/>
            <person name="Shirakawa M."/>
            <person name="Solano R."/>
            <person name="Spunde A."/>
            <person name="Suetsugu N."/>
            <person name="Sugano S."/>
            <person name="Sugiyama A."/>
            <person name="Sun R."/>
            <person name="Suzuki Y."/>
            <person name="Takenaka M."/>
            <person name="Takezawa D."/>
            <person name="Tomogane H."/>
            <person name="Tsuzuki M."/>
            <person name="Ueda T."/>
            <person name="Umeda M."/>
            <person name="Ward J.M."/>
            <person name="Watanabe Y."/>
            <person name="Yazaki K."/>
            <person name="Yokoyama R."/>
            <person name="Yoshitake Y."/>
            <person name="Yotsui I."/>
            <person name="Zachgo S."/>
            <person name="Schmutz J."/>
        </authorList>
    </citation>
    <scope>NUCLEOTIDE SEQUENCE [LARGE SCALE GENOMIC DNA]</scope>
    <source>
        <strain evidence="2">Tak-1</strain>
    </source>
</reference>